<dbReference type="EMBL" id="JACJFN010000003">
    <property type="protein sequence ID" value="MBB1519894.1"/>
    <property type="molecule type" value="Genomic_DNA"/>
</dbReference>
<protein>
    <submittedName>
        <fullName evidence="1">Uncharacterized protein</fullName>
    </submittedName>
</protein>
<proteinExistence type="predicted"/>
<accession>A0A7W4H3W8</accession>
<evidence type="ECO:0000313" key="1">
    <source>
        <dbReference type="EMBL" id="MBB1519894.1"/>
    </source>
</evidence>
<dbReference type="AlphaFoldDB" id="A0A7W4H3W8"/>
<evidence type="ECO:0000313" key="2">
    <source>
        <dbReference type="Proteomes" id="UP000581189"/>
    </source>
</evidence>
<keyword evidence="2" id="KW-1185">Reference proteome</keyword>
<organism evidence="1 2">
    <name type="scientific">Aquipseudomonas guryensis</name>
    <dbReference type="NCBI Taxonomy" id="2759165"/>
    <lineage>
        <taxon>Bacteria</taxon>
        <taxon>Pseudomonadati</taxon>
        <taxon>Pseudomonadota</taxon>
        <taxon>Gammaproteobacteria</taxon>
        <taxon>Pseudomonadales</taxon>
        <taxon>Pseudomonadaceae</taxon>
        <taxon>Aquipseudomonas</taxon>
    </lineage>
</organism>
<dbReference type="RefSeq" id="WP_182833918.1">
    <property type="nucleotide sequence ID" value="NZ_JACJFN010000003.1"/>
</dbReference>
<sequence>MDSVQEHEIIGLATVRIGQELTHAKFGVGKVEEIQPEEGITVINITFPSVGSKWLIAEHANLKQVTE</sequence>
<dbReference type="Pfam" id="PF21196">
    <property type="entry name" value="PcrA_UvrD_tudor"/>
    <property type="match status" value="1"/>
</dbReference>
<dbReference type="Proteomes" id="UP000581189">
    <property type="component" value="Unassembled WGS sequence"/>
</dbReference>
<name>A0A7W4H3W8_9GAMM</name>
<gene>
    <name evidence="1" type="ORF">H3H45_11650</name>
</gene>
<reference evidence="1 2" key="1">
    <citation type="submission" date="2020-08" db="EMBL/GenBank/DDBJ databases">
        <authorList>
            <person name="Kim C.M."/>
        </authorList>
    </citation>
    <scope>NUCLEOTIDE SEQUENCE [LARGE SCALE GENOMIC DNA]</scope>
    <source>
        <strain evidence="1 2">SR9</strain>
    </source>
</reference>
<comment type="caution">
    <text evidence="1">The sequence shown here is derived from an EMBL/GenBank/DDBJ whole genome shotgun (WGS) entry which is preliminary data.</text>
</comment>